<dbReference type="InterPro" id="IPR034660">
    <property type="entry name" value="DinB/YfiT-like"/>
</dbReference>
<dbReference type="InterPro" id="IPR017519">
    <property type="entry name" value="CHP03085"/>
</dbReference>
<name>A0A0K2GZP9_9CORY</name>
<keyword evidence="2" id="KW-1185">Reference proteome</keyword>
<evidence type="ECO:0000313" key="2">
    <source>
        <dbReference type="Proteomes" id="UP000058446"/>
    </source>
</evidence>
<dbReference type="KEGG" id="clw:CLAC_05425"/>
<sequence>MTFAERERAELMALLLNVGPDAPTLCEGWKTRDLATHLYIREHRPDAVGGVFVSALKGRLDSVTDEVNEIPYANVVQKWGSGAPKWSPMKWADRYINTAENFIHHEDVRRAREGWTIRQLPPSATRELWKVVTTLGKVMLRKSAATIVVTRPDGVAATLVDRSDRGGDVVTVRGEAGELLLWLYGRDQVDVAIEGNSAAIVRGSL</sequence>
<dbReference type="SUPFAM" id="SSF109854">
    <property type="entry name" value="DinB/YfiT-like putative metalloenzymes"/>
    <property type="match status" value="1"/>
</dbReference>
<dbReference type="NCBIfam" id="TIGR03083">
    <property type="entry name" value="maleylpyruvate isomerase family mycothiol-dependent enzyme"/>
    <property type="match status" value="1"/>
</dbReference>
<organism evidence="1 2">
    <name type="scientific">Corynebacterium lactis RW2-5</name>
    <dbReference type="NCBI Taxonomy" id="1408189"/>
    <lineage>
        <taxon>Bacteria</taxon>
        <taxon>Bacillati</taxon>
        <taxon>Actinomycetota</taxon>
        <taxon>Actinomycetes</taxon>
        <taxon>Mycobacteriales</taxon>
        <taxon>Corynebacteriaceae</taxon>
        <taxon>Corynebacterium</taxon>
    </lineage>
</organism>
<accession>A0A0K2GZP9</accession>
<dbReference type="PATRIC" id="fig|1408189.4.peg.1080"/>
<evidence type="ECO:0000313" key="1">
    <source>
        <dbReference type="EMBL" id="ALA67249.1"/>
    </source>
</evidence>
<proteinExistence type="predicted"/>
<dbReference type="RefSeq" id="WP_053412017.1">
    <property type="nucleotide sequence ID" value="NZ_CP006841.1"/>
</dbReference>
<gene>
    <name evidence="1" type="ORF">CLAC_05425</name>
</gene>
<dbReference type="STRING" id="1408189.CLAC_05425"/>
<dbReference type="EMBL" id="CP006841">
    <property type="protein sequence ID" value="ALA67249.1"/>
    <property type="molecule type" value="Genomic_DNA"/>
</dbReference>
<dbReference type="NCBIfam" id="TIGR03085">
    <property type="entry name" value="TIGR03085 family metal-binding protein"/>
    <property type="match status" value="1"/>
</dbReference>
<reference evidence="1 2" key="1">
    <citation type="submission" date="2013-10" db="EMBL/GenBank/DDBJ databases">
        <title>Complete genome sequence of Corynebacterium lactis DSM 45799(T), isolated from raw cow milk.</title>
        <authorList>
            <person name="Ruckert C."/>
            <person name="Albersmeier A."/>
            <person name="Lipski A."/>
            <person name="Kalinowski J."/>
        </authorList>
    </citation>
    <scope>NUCLEOTIDE SEQUENCE [LARGE SCALE GENOMIC DNA]</scope>
    <source>
        <strain evidence="1 2">RW2-5</strain>
    </source>
</reference>
<protein>
    <submittedName>
        <fullName evidence="1">Uncharacterized protein</fullName>
    </submittedName>
</protein>
<dbReference type="AlphaFoldDB" id="A0A0K2GZP9"/>
<dbReference type="Proteomes" id="UP000058446">
    <property type="component" value="Chromosome"/>
</dbReference>
<dbReference type="InterPro" id="IPR017517">
    <property type="entry name" value="Maleyloyr_isom"/>
</dbReference>
<dbReference type="OrthoDB" id="3268903at2"/>